<name>A0ABP7XD68_9ACTN</name>
<dbReference type="Proteomes" id="UP001501495">
    <property type="component" value="Unassembled WGS sequence"/>
</dbReference>
<evidence type="ECO:0008006" key="5">
    <source>
        <dbReference type="Google" id="ProtNLM"/>
    </source>
</evidence>
<evidence type="ECO:0000313" key="4">
    <source>
        <dbReference type="Proteomes" id="UP001501495"/>
    </source>
</evidence>
<keyword evidence="2" id="KW-1133">Transmembrane helix</keyword>
<feature type="region of interest" description="Disordered" evidence="1">
    <location>
        <begin position="237"/>
        <end position="262"/>
    </location>
</feature>
<sequence length="262" mass="27312">MSANRLTRGPLPASVYWRRRAIVLLVAFTLVFGIGRLLGLGSDASDGAPAAGDGDAAALAGTTPSPTSADAATPDGAADGTGRGKNGKKGKTASPTPELAEPVGNCRDEDISVTPTIEKAEAGRDITFTLDLRTLETPACTWAVSSKHLTLKVTSGDDDIWSTLDCPRAITPQSVVVRQAVTSQIEVVWGGRRSDARCSRVTDYAMPGFYHLDVAALGGEPTDVQFELVRPAAAVITRTAEPTPSPSPTKGGGEGKKKNRSR</sequence>
<organism evidence="3 4">
    <name type="scientific">Nocardioides fonticola</name>
    <dbReference type="NCBI Taxonomy" id="450363"/>
    <lineage>
        <taxon>Bacteria</taxon>
        <taxon>Bacillati</taxon>
        <taxon>Actinomycetota</taxon>
        <taxon>Actinomycetes</taxon>
        <taxon>Propionibacteriales</taxon>
        <taxon>Nocardioidaceae</taxon>
        <taxon>Nocardioides</taxon>
    </lineage>
</organism>
<evidence type="ECO:0000256" key="2">
    <source>
        <dbReference type="SAM" id="Phobius"/>
    </source>
</evidence>
<keyword evidence="4" id="KW-1185">Reference proteome</keyword>
<accession>A0ABP7XD68</accession>
<feature type="region of interest" description="Disordered" evidence="1">
    <location>
        <begin position="46"/>
        <end position="108"/>
    </location>
</feature>
<evidence type="ECO:0000256" key="1">
    <source>
        <dbReference type="SAM" id="MobiDB-lite"/>
    </source>
</evidence>
<keyword evidence="2" id="KW-0812">Transmembrane</keyword>
<comment type="caution">
    <text evidence="3">The sequence shown here is derived from an EMBL/GenBank/DDBJ whole genome shotgun (WGS) entry which is preliminary data.</text>
</comment>
<evidence type="ECO:0000313" key="3">
    <source>
        <dbReference type="EMBL" id="GAA4111085.1"/>
    </source>
</evidence>
<feature type="compositionally biased region" description="Low complexity" evidence="1">
    <location>
        <begin position="46"/>
        <end position="78"/>
    </location>
</feature>
<protein>
    <recommendedName>
        <fullName evidence="5">DUF4232 domain-containing protein</fullName>
    </recommendedName>
</protein>
<reference evidence="4" key="1">
    <citation type="journal article" date="2019" name="Int. J. Syst. Evol. Microbiol.">
        <title>The Global Catalogue of Microorganisms (GCM) 10K type strain sequencing project: providing services to taxonomists for standard genome sequencing and annotation.</title>
        <authorList>
            <consortium name="The Broad Institute Genomics Platform"/>
            <consortium name="The Broad Institute Genome Sequencing Center for Infectious Disease"/>
            <person name="Wu L."/>
            <person name="Ma J."/>
        </authorList>
    </citation>
    <scope>NUCLEOTIDE SEQUENCE [LARGE SCALE GENOMIC DNA]</scope>
    <source>
        <strain evidence="4">JCM 16703</strain>
    </source>
</reference>
<dbReference type="EMBL" id="BAAAZH010000006">
    <property type="protein sequence ID" value="GAA4111085.1"/>
    <property type="molecule type" value="Genomic_DNA"/>
</dbReference>
<gene>
    <name evidence="3" type="ORF">GCM10022215_06660</name>
</gene>
<proteinExistence type="predicted"/>
<dbReference type="RefSeq" id="WP_344731802.1">
    <property type="nucleotide sequence ID" value="NZ_BAAAZH010000006.1"/>
</dbReference>
<keyword evidence="2" id="KW-0472">Membrane</keyword>
<feature type="transmembrane region" description="Helical" evidence="2">
    <location>
        <begin position="21"/>
        <end position="39"/>
    </location>
</feature>